<evidence type="ECO:0000256" key="1">
    <source>
        <dbReference type="SAM" id="Phobius"/>
    </source>
</evidence>
<evidence type="ECO:0000313" key="2">
    <source>
        <dbReference type="EMBL" id="GBF41535.1"/>
    </source>
</evidence>
<dbReference type="AlphaFoldDB" id="A0A2P2DAD5"/>
<keyword evidence="1" id="KW-0472">Membrane</keyword>
<keyword evidence="1" id="KW-1133">Transmembrane helix</keyword>
<dbReference type="EMBL" id="BFAZ01000005">
    <property type="protein sequence ID" value="GBF41535.1"/>
    <property type="molecule type" value="Genomic_DNA"/>
</dbReference>
<keyword evidence="3" id="KW-1185">Reference proteome</keyword>
<protein>
    <submittedName>
        <fullName evidence="2">Uncharacterized protein</fullName>
    </submittedName>
</protein>
<feature type="transmembrane region" description="Helical" evidence="1">
    <location>
        <begin position="54"/>
        <end position="74"/>
    </location>
</feature>
<proteinExistence type="predicted"/>
<reference evidence="3" key="1">
    <citation type="journal article" date="2019" name="Microbiol. Immunol.">
        <title>Molecular and phenotypic characterization of Leptospira johnsonii sp. nov., Leptospira ellinghausenii sp. nov. and Leptospira ryugenii sp. nov. isolated from soil and water in Japan.</title>
        <authorList>
            <person name="Masuzawa T."/>
            <person name="Saito M."/>
            <person name="Nakao R."/>
            <person name="Nikaido Y."/>
            <person name="Matsumoto M."/>
            <person name="Ogawa M."/>
            <person name="Yokoyama M."/>
            <person name="Hidaka Y."/>
            <person name="Tomita J."/>
            <person name="Sakakibara K."/>
            <person name="Suzuki K."/>
            <person name="Yasuda S."/>
            <person name="Sato H."/>
            <person name="Yamaguchi M."/>
            <person name="Yoshida S.I."/>
            <person name="Koizumi N."/>
            <person name="Kawamura Y."/>
        </authorList>
    </citation>
    <scope>NUCLEOTIDE SEQUENCE [LARGE SCALE GENOMIC DNA]</scope>
    <source>
        <strain evidence="3">E18</strain>
    </source>
</reference>
<sequence length="99" mass="11244">MQCPKSDLEDSVPIFAVCEITCSLSSGEKAEFDFESLFEEILLKSLFCFRLSHYSITLLFFTHSSVLICSVWDISAKINQRQRVGFIYILPTLLALVLS</sequence>
<accession>A0A2P2DAD5</accession>
<keyword evidence="1" id="KW-0812">Transmembrane</keyword>
<name>A0A2P2DAD5_9LEPT</name>
<evidence type="ECO:0000313" key="3">
    <source>
        <dbReference type="Proteomes" id="UP000245206"/>
    </source>
</evidence>
<dbReference type="Proteomes" id="UP000245206">
    <property type="component" value="Unassembled WGS sequence"/>
</dbReference>
<comment type="caution">
    <text evidence="2">The sequence shown here is derived from an EMBL/GenBank/DDBJ whole genome shotgun (WGS) entry which is preliminary data.</text>
</comment>
<organism evidence="2 3">
    <name type="scientific">Leptospira ellinghausenii</name>
    <dbReference type="NCBI Taxonomy" id="1917822"/>
    <lineage>
        <taxon>Bacteria</taxon>
        <taxon>Pseudomonadati</taxon>
        <taxon>Spirochaetota</taxon>
        <taxon>Spirochaetia</taxon>
        <taxon>Leptospirales</taxon>
        <taxon>Leptospiraceae</taxon>
        <taxon>Leptospira</taxon>
    </lineage>
</organism>
<gene>
    <name evidence="2" type="ORF">LPTSP2_08120</name>
</gene>